<dbReference type="InterPro" id="IPR011009">
    <property type="entry name" value="Kinase-like_dom_sf"/>
</dbReference>
<sequence>MTPAITAPAPGAPGRLGPYQLVGVLGSGGMGTVYLGLGRRRRAAVKTVLPELLKEPGIRARFQREVTAAAAVRSAYLSSLLDSDLDGEIPWLATEFVPGPTLATAVERHGALPVPAVSALGGALARALAALGDAGVVHRDLKPSNVLLSADRPRVVDFGIARVRGDTTLTVTGQRPGSVGYMSPEQVLGGEVGPPSDVFTLGAVLAYAATGRHVYQGEHPAMASFLIAYEEPDLSGVPQALLPVVRRCLDRDPQRRPTPVELAGALDAQGAARRPGKRWLPAPVLDDASHIERAAARLAPVSRLLTRRGLLAGAGGAALLGGTAAFWYGSRGSGDGARDSPPAAPRWTGAPGEVPAPLWSRERAAAKPPFGPAAAGRAVLVAHAAGVVVAYDSVSGDERWRRARTEAVLGGETPVLLENGVPVAVDAASGKERRRADERLSRLLAADGDVVYGTGADGRIHALDLRDGRRRWRVAAPPEADGSDLTAAAGEGLLLLAGSGSVSALSAADGGVVWRRDTGARAGMTPALAEGLVVLGGEELTGVDPGDGSRLWSLHAEEDGGFGSPALDGGRVYVVDGSQLRAVDASRGTASWTVLAEEPLAASAVPLVAGAGVYAALRNPERGICVVHRQRAAEQYRFTAAGSDEAPWRGTAAAGNRVVWQRGTAVHALPGL</sequence>
<name>A0A926L2Z8_9ACTN</name>
<dbReference type="InterPro" id="IPR015943">
    <property type="entry name" value="WD40/YVTN_repeat-like_dom_sf"/>
</dbReference>
<dbReference type="InterPro" id="IPR018391">
    <property type="entry name" value="PQQ_b-propeller_rpt"/>
</dbReference>
<keyword evidence="6" id="KW-0472">Membrane</keyword>
<dbReference type="Pfam" id="PF13360">
    <property type="entry name" value="PQQ_2"/>
    <property type="match status" value="2"/>
</dbReference>
<proteinExistence type="predicted"/>
<evidence type="ECO:0000256" key="5">
    <source>
        <dbReference type="PROSITE-ProRule" id="PRU10141"/>
    </source>
</evidence>
<gene>
    <name evidence="8" type="ORF">H0H10_20970</name>
</gene>
<evidence type="ECO:0000256" key="1">
    <source>
        <dbReference type="ARBA" id="ARBA00022679"/>
    </source>
</evidence>
<dbReference type="SUPFAM" id="SSF56112">
    <property type="entry name" value="Protein kinase-like (PK-like)"/>
    <property type="match status" value="1"/>
</dbReference>
<organism evidence="8 9">
    <name type="scientific">Streptomyces griseicoloratus</name>
    <dbReference type="NCBI Taxonomy" id="2752516"/>
    <lineage>
        <taxon>Bacteria</taxon>
        <taxon>Bacillati</taxon>
        <taxon>Actinomycetota</taxon>
        <taxon>Actinomycetes</taxon>
        <taxon>Kitasatosporales</taxon>
        <taxon>Streptomycetaceae</taxon>
        <taxon>Streptomyces</taxon>
    </lineage>
</organism>
<dbReference type="Pfam" id="PF00069">
    <property type="entry name" value="Pkinase"/>
    <property type="match status" value="1"/>
</dbReference>
<reference evidence="8" key="2">
    <citation type="submission" date="2020-09" db="EMBL/GenBank/DDBJ databases">
        <authorList>
            <person name="Luo X."/>
        </authorList>
    </citation>
    <scope>NUCLEOTIDE SEQUENCE</scope>
    <source>
        <strain evidence="8">TRM S81-3</strain>
    </source>
</reference>
<dbReference type="Gene3D" id="1.10.510.10">
    <property type="entry name" value="Transferase(Phosphotransferase) domain 1"/>
    <property type="match status" value="1"/>
</dbReference>
<dbReference type="PANTHER" id="PTHR43289">
    <property type="entry name" value="MITOGEN-ACTIVATED PROTEIN KINASE KINASE KINASE 20-RELATED"/>
    <property type="match status" value="1"/>
</dbReference>
<dbReference type="SMART" id="SM00564">
    <property type="entry name" value="PQQ"/>
    <property type="match status" value="5"/>
</dbReference>
<keyword evidence="4 5" id="KW-0067">ATP-binding</keyword>
<dbReference type="Gene3D" id="3.30.200.20">
    <property type="entry name" value="Phosphorylase Kinase, domain 1"/>
    <property type="match status" value="1"/>
</dbReference>
<dbReference type="AlphaFoldDB" id="A0A926L2Z8"/>
<keyword evidence="6" id="KW-0812">Transmembrane</keyword>
<dbReference type="GO" id="GO:0005524">
    <property type="term" value="F:ATP binding"/>
    <property type="evidence" value="ECO:0007669"/>
    <property type="project" value="UniProtKB-UniRule"/>
</dbReference>
<dbReference type="RefSeq" id="WP_188182564.1">
    <property type="nucleotide sequence ID" value="NZ_JACVQF010000200.1"/>
</dbReference>
<dbReference type="Proteomes" id="UP000621210">
    <property type="component" value="Unassembled WGS sequence"/>
</dbReference>
<dbReference type="GO" id="GO:0004674">
    <property type="term" value="F:protein serine/threonine kinase activity"/>
    <property type="evidence" value="ECO:0007669"/>
    <property type="project" value="TreeGrafter"/>
</dbReference>
<dbReference type="InterPro" id="IPR017441">
    <property type="entry name" value="Protein_kinase_ATP_BS"/>
</dbReference>
<evidence type="ECO:0000256" key="4">
    <source>
        <dbReference type="ARBA" id="ARBA00022840"/>
    </source>
</evidence>
<dbReference type="SUPFAM" id="SSF50998">
    <property type="entry name" value="Quinoprotein alcohol dehydrogenase-like"/>
    <property type="match status" value="1"/>
</dbReference>
<dbReference type="CDD" id="cd14014">
    <property type="entry name" value="STKc_PknB_like"/>
    <property type="match status" value="1"/>
</dbReference>
<feature type="transmembrane region" description="Helical" evidence="6">
    <location>
        <begin position="310"/>
        <end position="329"/>
    </location>
</feature>
<evidence type="ECO:0000256" key="3">
    <source>
        <dbReference type="ARBA" id="ARBA00022777"/>
    </source>
</evidence>
<keyword evidence="9" id="KW-1185">Reference proteome</keyword>
<keyword evidence="2 5" id="KW-0547">Nucleotide-binding</keyword>
<dbReference type="InterPro" id="IPR000719">
    <property type="entry name" value="Prot_kinase_dom"/>
</dbReference>
<dbReference type="InterPro" id="IPR002372">
    <property type="entry name" value="PQQ_rpt_dom"/>
</dbReference>
<comment type="caution">
    <text evidence="8">The sequence shown here is derived from an EMBL/GenBank/DDBJ whole genome shotgun (WGS) entry which is preliminary data.</text>
</comment>
<keyword evidence="1" id="KW-0808">Transferase</keyword>
<evidence type="ECO:0000313" key="8">
    <source>
        <dbReference type="EMBL" id="MBD0421592.1"/>
    </source>
</evidence>
<protein>
    <submittedName>
        <fullName evidence="8">Serine/threonine-protein kinase</fullName>
    </submittedName>
</protein>
<dbReference type="InterPro" id="IPR008271">
    <property type="entry name" value="Ser/Thr_kinase_AS"/>
</dbReference>
<feature type="binding site" evidence="5">
    <location>
        <position position="46"/>
    </location>
    <ligand>
        <name>ATP</name>
        <dbReference type="ChEBI" id="CHEBI:30616"/>
    </ligand>
</feature>
<dbReference type="EMBL" id="JACVQF010000200">
    <property type="protein sequence ID" value="MBD0421592.1"/>
    <property type="molecule type" value="Genomic_DNA"/>
</dbReference>
<evidence type="ECO:0000256" key="2">
    <source>
        <dbReference type="ARBA" id="ARBA00022741"/>
    </source>
</evidence>
<evidence type="ECO:0000313" key="9">
    <source>
        <dbReference type="Proteomes" id="UP000621210"/>
    </source>
</evidence>
<reference evidence="8" key="1">
    <citation type="submission" date="2020-09" db="EMBL/GenBank/DDBJ databases">
        <title>Streptomyces grisecoloratus sp. nov., isolated from cotton soil.</title>
        <authorList>
            <person name="Xing L."/>
        </authorList>
    </citation>
    <scope>NUCLEOTIDE SEQUENCE</scope>
    <source>
        <strain evidence="8">TRM S81-3</strain>
    </source>
</reference>
<keyword evidence="3 8" id="KW-0418">Kinase</keyword>
<dbReference type="SMART" id="SM00220">
    <property type="entry name" value="S_TKc"/>
    <property type="match status" value="1"/>
</dbReference>
<feature type="domain" description="Protein kinase" evidence="7">
    <location>
        <begin position="19"/>
        <end position="280"/>
    </location>
</feature>
<evidence type="ECO:0000256" key="6">
    <source>
        <dbReference type="SAM" id="Phobius"/>
    </source>
</evidence>
<dbReference type="PROSITE" id="PS00108">
    <property type="entry name" value="PROTEIN_KINASE_ST"/>
    <property type="match status" value="1"/>
</dbReference>
<keyword evidence="6" id="KW-1133">Transmembrane helix</keyword>
<accession>A0A926L2Z8</accession>
<evidence type="ECO:0000259" key="7">
    <source>
        <dbReference type="PROSITE" id="PS50011"/>
    </source>
</evidence>
<dbReference type="InterPro" id="IPR011047">
    <property type="entry name" value="Quinoprotein_ADH-like_sf"/>
</dbReference>
<feature type="transmembrane region" description="Helical" evidence="6">
    <location>
        <begin position="19"/>
        <end position="37"/>
    </location>
</feature>
<dbReference type="PROSITE" id="PS50011">
    <property type="entry name" value="PROTEIN_KINASE_DOM"/>
    <property type="match status" value="1"/>
</dbReference>
<dbReference type="Gene3D" id="2.130.10.10">
    <property type="entry name" value="YVTN repeat-like/Quinoprotein amine dehydrogenase"/>
    <property type="match status" value="2"/>
</dbReference>
<dbReference type="PANTHER" id="PTHR43289:SF34">
    <property type="entry name" value="SERINE_THREONINE-PROTEIN KINASE YBDM-RELATED"/>
    <property type="match status" value="1"/>
</dbReference>
<dbReference type="PROSITE" id="PS00107">
    <property type="entry name" value="PROTEIN_KINASE_ATP"/>
    <property type="match status" value="1"/>
</dbReference>